<protein>
    <submittedName>
        <fullName evidence="1">Uncharacterized protein</fullName>
    </submittedName>
</protein>
<comment type="caution">
    <text evidence="1">The sequence shown here is derived from an EMBL/GenBank/DDBJ whole genome shotgun (WGS) entry which is preliminary data.</text>
</comment>
<reference evidence="1" key="1">
    <citation type="submission" date="2023-04" db="EMBL/GenBank/DDBJ databases">
        <title>A chromosome-level genome assembly of the parasitoid wasp Eretmocerus hayati.</title>
        <authorList>
            <person name="Zhong Y."/>
            <person name="Liu S."/>
            <person name="Liu Y."/>
        </authorList>
    </citation>
    <scope>NUCLEOTIDE SEQUENCE</scope>
    <source>
        <strain evidence="1">ZJU_SS_LIU_2023</strain>
    </source>
</reference>
<gene>
    <name evidence="1" type="ORF">QAD02_015147</name>
</gene>
<dbReference type="Proteomes" id="UP001239111">
    <property type="component" value="Chromosome 2"/>
</dbReference>
<accession>A0ACC2P6Y4</accession>
<proteinExistence type="predicted"/>
<sequence>MERKSSNMTDNGDQFRVIESLLDLTAPPQKYPKSGKMKKKTSRSSSGSSCSVNESQPIDYYPNVDSTVWMRSCEQEIIEPINGKLLGQIPDWLTGSLLRNGPGSLKVGEYRFDHLFDSSAFLHRFEINNGNVTYQNRFVQTDVYKRNHAAKRIVTTEFGTRAIPDPCQTIFQRVSTLFTATELMSDNSMISIYPIGDEYYTFTESPIIHRIDPKTLETLSKVDVANFVNIVSHTSHPHVMSDKSVYNLGLSITKKGPTYIIVKFSPLNCLKKGNLAEHNSTMFEQAKIVATVPCRWILNPSYMHTFGITENYFIIVEQPLAIGLTSLVTSKLRNEPMNSCFKFHKDENTHIQLISRKSGKVEQTFVAESFFFLHIINQYETEDGSYVILDICCYRDAQMLDCMYVESMQNMHQNPNYSKLFRGRPLRFILPLNCQNMNVSPETDLIDLTCSKISTNIPGYRNDKKKTRGRKRKIEIDKGNEKTGKKEHTSGQKDVLCQKAAAFKLPNGQIFVRPELLCNLGCETPRINSEKHLGKEYRYFYAMSSDVDIENPGTIIKVDVENKTKKTWCEKNVYPSEPIFVPDPGGKNEDDGVIVSALVWGQDRDKEVGLLVLNAATFKEIARATFVTPGPVPKCLHGWFSNVVS</sequence>
<evidence type="ECO:0000313" key="2">
    <source>
        <dbReference type="Proteomes" id="UP001239111"/>
    </source>
</evidence>
<dbReference type="EMBL" id="CM056742">
    <property type="protein sequence ID" value="KAJ8679360.1"/>
    <property type="molecule type" value="Genomic_DNA"/>
</dbReference>
<evidence type="ECO:0000313" key="1">
    <source>
        <dbReference type="EMBL" id="KAJ8679360.1"/>
    </source>
</evidence>
<keyword evidence="2" id="KW-1185">Reference proteome</keyword>
<organism evidence="1 2">
    <name type="scientific">Eretmocerus hayati</name>
    <dbReference type="NCBI Taxonomy" id="131215"/>
    <lineage>
        <taxon>Eukaryota</taxon>
        <taxon>Metazoa</taxon>
        <taxon>Ecdysozoa</taxon>
        <taxon>Arthropoda</taxon>
        <taxon>Hexapoda</taxon>
        <taxon>Insecta</taxon>
        <taxon>Pterygota</taxon>
        <taxon>Neoptera</taxon>
        <taxon>Endopterygota</taxon>
        <taxon>Hymenoptera</taxon>
        <taxon>Apocrita</taxon>
        <taxon>Proctotrupomorpha</taxon>
        <taxon>Chalcidoidea</taxon>
        <taxon>Aphelinidae</taxon>
        <taxon>Aphelininae</taxon>
        <taxon>Eretmocerus</taxon>
    </lineage>
</organism>
<name>A0ACC2P6Y4_9HYME</name>